<organism evidence="2 3">
    <name type="scientific">Dibothriocephalus latus</name>
    <name type="common">Fish tapeworm</name>
    <name type="synonym">Diphyllobothrium latum</name>
    <dbReference type="NCBI Taxonomy" id="60516"/>
    <lineage>
        <taxon>Eukaryota</taxon>
        <taxon>Metazoa</taxon>
        <taxon>Spiralia</taxon>
        <taxon>Lophotrochozoa</taxon>
        <taxon>Platyhelminthes</taxon>
        <taxon>Cestoda</taxon>
        <taxon>Eucestoda</taxon>
        <taxon>Diphyllobothriidea</taxon>
        <taxon>Diphyllobothriidae</taxon>
        <taxon>Dibothriocephalus</taxon>
    </lineage>
</organism>
<keyword evidence="3" id="KW-1185">Reference proteome</keyword>
<name>A0A3P7NP91_DIBLA</name>
<dbReference type="EMBL" id="UYRU01050589">
    <property type="protein sequence ID" value="VDN11059.1"/>
    <property type="molecule type" value="Genomic_DNA"/>
</dbReference>
<sequence>MNLNGLIMLSLDVSSLFTNVPVTETVDFICEFLVANQIEVGIPTAALKKLLIKCTLNVQFLFDNHLFKKLDGVIVGSPLGPLLAYIFMGKLEKSQLSKQIHELKRYGR</sequence>
<proteinExistence type="predicted"/>
<gene>
    <name evidence="2" type="ORF">DILT_LOCUS6890</name>
</gene>
<protein>
    <recommendedName>
        <fullName evidence="1">Reverse transcriptase domain-containing protein</fullName>
    </recommendedName>
</protein>
<dbReference type="PANTHER" id="PTHR21301:SF10">
    <property type="entry name" value="REVERSE TRANSCRIPTASE DOMAIN-CONTAINING PROTEIN"/>
    <property type="match status" value="1"/>
</dbReference>
<evidence type="ECO:0000313" key="2">
    <source>
        <dbReference type="EMBL" id="VDN11059.1"/>
    </source>
</evidence>
<dbReference type="PROSITE" id="PS50878">
    <property type="entry name" value="RT_POL"/>
    <property type="match status" value="1"/>
</dbReference>
<evidence type="ECO:0000259" key="1">
    <source>
        <dbReference type="PROSITE" id="PS50878"/>
    </source>
</evidence>
<evidence type="ECO:0000313" key="3">
    <source>
        <dbReference type="Proteomes" id="UP000281553"/>
    </source>
</evidence>
<dbReference type="InterPro" id="IPR000477">
    <property type="entry name" value="RT_dom"/>
</dbReference>
<dbReference type="Proteomes" id="UP000281553">
    <property type="component" value="Unassembled WGS sequence"/>
</dbReference>
<feature type="domain" description="Reverse transcriptase" evidence="1">
    <location>
        <begin position="1"/>
        <end position="108"/>
    </location>
</feature>
<dbReference type="PANTHER" id="PTHR21301">
    <property type="entry name" value="REVERSE TRANSCRIPTASE"/>
    <property type="match status" value="1"/>
</dbReference>
<dbReference type="AlphaFoldDB" id="A0A3P7NP91"/>
<reference evidence="2 3" key="1">
    <citation type="submission" date="2018-11" db="EMBL/GenBank/DDBJ databases">
        <authorList>
            <consortium name="Pathogen Informatics"/>
        </authorList>
    </citation>
    <scope>NUCLEOTIDE SEQUENCE [LARGE SCALE GENOMIC DNA]</scope>
</reference>
<accession>A0A3P7NP91</accession>
<dbReference type="OrthoDB" id="6782675at2759"/>